<proteinExistence type="predicted"/>
<dbReference type="Gene3D" id="3.40.630.30">
    <property type="match status" value="1"/>
</dbReference>
<dbReference type="STRING" id="46914.JP75_13170"/>
<organism evidence="4 5">
    <name type="scientific">Devosia riboflavina</name>
    <dbReference type="NCBI Taxonomy" id="46914"/>
    <lineage>
        <taxon>Bacteria</taxon>
        <taxon>Pseudomonadati</taxon>
        <taxon>Pseudomonadota</taxon>
        <taxon>Alphaproteobacteria</taxon>
        <taxon>Hyphomicrobiales</taxon>
        <taxon>Devosiaceae</taxon>
        <taxon>Devosia</taxon>
    </lineage>
</organism>
<dbReference type="RefSeq" id="WP_035083536.1">
    <property type="nucleotide sequence ID" value="NZ_JQGC01000011.1"/>
</dbReference>
<protein>
    <recommendedName>
        <fullName evidence="3">N-acetyltransferase domain-containing protein</fullName>
    </recommendedName>
</protein>
<keyword evidence="5" id="KW-1185">Reference proteome</keyword>
<reference evidence="4 5" key="1">
    <citation type="submission" date="2014-08" db="EMBL/GenBank/DDBJ databases">
        <authorList>
            <person name="Hassan Y.I."/>
            <person name="Lepp D."/>
            <person name="Zhou T."/>
        </authorList>
    </citation>
    <scope>NUCLEOTIDE SEQUENCE [LARGE SCALE GENOMIC DNA]</scope>
    <source>
        <strain evidence="4 5">IFO13584</strain>
    </source>
</reference>
<dbReference type="PANTHER" id="PTHR43877">
    <property type="entry name" value="AMINOALKYLPHOSPHONATE N-ACETYLTRANSFERASE-RELATED-RELATED"/>
    <property type="match status" value="1"/>
</dbReference>
<evidence type="ECO:0000313" key="4">
    <source>
        <dbReference type="EMBL" id="KFL30686.1"/>
    </source>
</evidence>
<evidence type="ECO:0000256" key="1">
    <source>
        <dbReference type="ARBA" id="ARBA00022679"/>
    </source>
</evidence>
<dbReference type="SUPFAM" id="SSF55729">
    <property type="entry name" value="Acyl-CoA N-acyltransferases (Nat)"/>
    <property type="match status" value="1"/>
</dbReference>
<dbReference type="GO" id="GO:0016747">
    <property type="term" value="F:acyltransferase activity, transferring groups other than amino-acyl groups"/>
    <property type="evidence" value="ECO:0007669"/>
    <property type="project" value="InterPro"/>
</dbReference>
<dbReference type="InterPro" id="IPR016181">
    <property type="entry name" value="Acyl_CoA_acyltransferase"/>
</dbReference>
<dbReference type="OrthoDB" id="9797456at2"/>
<comment type="caution">
    <text evidence="4">The sequence shown here is derived from an EMBL/GenBank/DDBJ whole genome shotgun (WGS) entry which is preliminary data.</text>
</comment>
<accession>A0A087M1D3</accession>
<dbReference type="InterPro" id="IPR013653">
    <property type="entry name" value="GCN5-like_dom"/>
</dbReference>
<dbReference type="EMBL" id="JQGC01000011">
    <property type="protein sequence ID" value="KFL30686.1"/>
    <property type="molecule type" value="Genomic_DNA"/>
</dbReference>
<sequence length="226" mass="24621">MTDHILDRPILAALTTSHANFARGGGGAWRYDPLISPFAAVENNDPATLRSLADLVAPGEAIVMVRSAPIVVPAELEIVSEARVVQMVGTEDLSVDADDRLVPLTEANDEEAHALATLTKPGPFARNTMRMGTFWGVFEEGRLVAMAGERLRQPGWAEMSAVCVHPDQRGKGLARVLSTRVTADLQARGEQPYLHCYETNQGAMRLYESLGYRVRTGLNVMVARKP</sequence>
<keyword evidence="2" id="KW-0012">Acyltransferase</keyword>
<gene>
    <name evidence="4" type="ORF">JP75_13170</name>
</gene>
<dbReference type="InterPro" id="IPR000182">
    <property type="entry name" value="GNAT_dom"/>
</dbReference>
<evidence type="ECO:0000256" key="2">
    <source>
        <dbReference type="ARBA" id="ARBA00023315"/>
    </source>
</evidence>
<dbReference type="AlphaFoldDB" id="A0A087M1D3"/>
<keyword evidence="1" id="KW-0808">Transferase</keyword>
<dbReference type="Proteomes" id="UP000028981">
    <property type="component" value="Unassembled WGS sequence"/>
</dbReference>
<dbReference type="Pfam" id="PF08445">
    <property type="entry name" value="FR47"/>
    <property type="match status" value="1"/>
</dbReference>
<dbReference type="PROSITE" id="PS51186">
    <property type="entry name" value="GNAT"/>
    <property type="match status" value="1"/>
</dbReference>
<dbReference type="InterPro" id="IPR050832">
    <property type="entry name" value="Bact_Acetyltransf"/>
</dbReference>
<feature type="domain" description="N-acetyltransferase" evidence="3">
    <location>
        <begin position="91"/>
        <end position="226"/>
    </location>
</feature>
<evidence type="ECO:0000313" key="5">
    <source>
        <dbReference type="Proteomes" id="UP000028981"/>
    </source>
</evidence>
<evidence type="ECO:0000259" key="3">
    <source>
        <dbReference type="PROSITE" id="PS51186"/>
    </source>
</evidence>
<name>A0A087M1D3_9HYPH</name>
<dbReference type="CDD" id="cd04301">
    <property type="entry name" value="NAT_SF"/>
    <property type="match status" value="1"/>
</dbReference>